<keyword evidence="2" id="KW-0547">Nucleotide-binding</keyword>
<evidence type="ECO:0000256" key="4">
    <source>
        <dbReference type="ARBA" id="ARBA00022840"/>
    </source>
</evidence>
<accession>A0A8J4PQ29</accession>
<sequence length="654" mass="76257">MFLRKLFIKSDTGKFKRFGQQMIQDKQLSESNLKEWIKLFRIQDDKYIRMFRYYHIFNNMPISQEIFDFLITLIISGDFSISSSLSYHNTEYQEVSTILPRSSSKRKKLKQMASETSSDSEEEEEELNTSRGVDNISRKSSLILTSTNFTKYKLNTQFIGLAILYRIIFNQQNINYFISKQHLSSLGTLYQSYIQHLKTTDDQLLMNYISNNSSRLLSIFFKLLDQETLLPMFFNCNLIESISRLTLEKPNLSGKLIQQDLDMSDKFVEFLSKHYNQEPYHSIIESKPEWIDLMISYSAKQKVGLIHQELTEGMVEFGDSVYDSPLCTVYKGHFNGLEVAIKQFSVEGISFEWPLFFKEVAIICVTQHPKVIRVYGAHTIKTDRPFIVTEFCHRGNIQQSLANYKVETGNSPPVPLLVNMAVDAAQSMAFIHSKSIIHRDVKTANFLVNKDWNVKLIDFGISRVMQTQLNMTVIGTPVYMSEEVIRGEQYTQSADVYSFGIVLWEMFTQETPFKSLTDYQRVNFVLEGGRLEIPTTVPSKIAHFIQLCWARDPTVRPTFRKILDFFYSLLNPSPENHRMVPVVTRFNDSPLPRIIFSYLDKVSMSNYGLASREMRSCLHRTIHSNPSMNENYWTELLDYTLHKYYNQQHQLQIQ</sequence>
<dbReference type="GO" id="GO:0005524">
    <property type="term" value="F:ATP binding"/>
    <property type="evidence" value="ECO:0007669"/>
    <property type="project" value="UniProtKB-KW"/>
</dbReference>
<dbReference type="Pfam" id="PF07714">
    <property type="entry name" value="PK_Tyr_Ser-Thr"/>
    <property type="match status" value="1"/>
</dbReference>
<comment type="caution">
    <text evidence="7">The sequence shown here is derived from an EMBL/GenBank/DDBJ whole genome shotgun (WGS) entry which is preliminary data.</text>
</comment>
<feature type="domain" description="Protein kinase" evidence="6">
    <location>
        <begin position="315"/>
        <end position="570"/>
    </location>
</feature>
<protein>
    <recommendedName>
        <fullName evidence="6">Protein kinase domain-containing protein</fullName>
    </recommendedName>
</protein>
<dbReference type="InterPro" id="IPR011009">
    <property type="entry name" value="Kinase-like_dom_sf"/>
</dbReference>
<dbReference type="InterPro" id="IPR051681">
    <property type="entry name" value="Ser/Thr_Kinases-Pseudokinases"/>
</dbReference>
<proteinExistence type="predicted"/>
<evidence type="ECO:0000256" key="5">
    <source>
        <dbReference type="SAM" id="MobiDB-lite"/>
    </source>
</evidence>
<dbReference type="PRINTS" id="PR00109">
    <property type="entry name" value="TYRKINASE"/>
</dbReference>
<dbReference type="CDD" id="cd13999">
    <property type="entry name" value="STKc_MAP3K-like"/>
    <property type="match status" value="1"/>
</dbReference>
<dbReference type="OrthoDB" id="4062651at2759"/>
<keyword evidence="3" id="KW-0418">Kinase</keyword>
<dbReference type="AlphaFoldDB" id="A0A8J4PQ29"/>
<keyword evidence="4" id="KW-0067">ATP-binding</keyword>
<evidence type="ECO:0000256" key="3">
    <source>
        <dbReference type="ARBA" id="ARBA00022777"/>
    </source>
</evidence>
<dbReference type="Gene3D" id="3.30.200.20">
    <property type="entry name" value="Phosphorylase Kinase, domain 1"/>
    <property type="match status" value="1"/>
</dbReference>
<dbReference type="PANTHER" id="PTHR44329">
    <property type="entry name" value="SERINE/THREONINE-PROTEIN KINASE TNNI3K-RELATED"/>
    <property type="match status" value="1"/>
</dbReference>
<feature type="region of interest" description="Disordered" evidence="5">
    <location>
        <begin position="106"/>
        <end position="132"/>
    </location>
</feature>
<feature type="compositionally biased region" description="Acidic residues" evidence="5">
    <location>
        <begin position="118"/>
        <end position="127"/>
    </location>
</feature>
<organism evidence="7 8">
    <name type="scientific">Polysphondylium violaceum</name>
    <dbReference type="NCBI Taxonomy" id="133409"/>
    <lineage>
        <taxon>Eukaryota</taxon>
        <taxon>Amoebozoa</taxon>
        <taxon>Evosea</taxon>
        <taxon>Eumycetozoa</taxon>
        <taxon>Dictyostelia</taxon>
        <taxon>Dictyosteliales</taxon>
        <taxon>Dictyosteliaceae</taxon>
        <taxon>Polysphondylium</taxon>
    </lineage>
</organism>
<dbReference type="InterPro" id="IPR000719">
    <property type="entry name" value="Prot_kinase_dom"/>
</dbReference>
<dbReference type="InterPro" id="IPR001245">
    <property type="entry name" value="Ser-Thr/Tyr_kinase_cat_dom"/>
</dbReference>
<dbReference type="Gene3D" id="1.10.510.10">
    <property type="entry name" value="Transferase(Phosphotransferase) domain 1"/>
    <property type="match status" value="1"/>
</dbReference>
<evidence type="ECO:0000256" key="1">
    <source>
        <dbReference type="ARBA" id="ARBA00022679"/>
    </source>
</evidence>
<dbReference type="SUPFAM" id="SSF56112">
    <property type="entry name" value="Protein kinase-like (PK-like)"/>
    <property type="match status" value="1"/>
</dbReference>
<reference evidence="7" key="1">
    <citation type="submission" date="2020-01" db="EMBL/GenBank/DDBJ databases">
        <title>Development of genomics and gene disruption for Polysphondylium violaceum indicates a role for the polyketide synthase stlB in stalk morphogenesis.</title>
        <authorList>
            <person name="Narita B."/>
            <person name="Kawabe Y."/>
            <person name="Kin K."/>
            <person name="Saito T."/>
            <person name="Gibbs R."/>
            <person name="Kuspa A."/>
            <person name="Muzny D."/>
            <person name="Queller D."/>
            <person name="Richards S."/>
            <person name="Strassman J."/>
            <person name="Sucgang R."/>
            <person name="Worley K."/>
            <person name="Schaap P."/>
        </authorList>
    </citation>
    <scope>NUCLEOTIDE SEQUENCE</scope>
    <source>
        <strain evidence="7">QSvi11</strain>
    </source>
</reference>
<dbReference type="SMART" id="SM00220">
    <property type="entry name" value="S_TKc"/>
    <property type="match status" value="1"/>
</dbReference>
<dbReference type="PROSITE" id="PS50011">
    <property type="entry name" value="PROTEIN_KINASE_DOM"/>
    <property type="match status" value="1"/>
</dbReference>
<name>A0A8J4PQ29_9MYCE</name>
<evidence type="ECO:0000259" key="6">
    <source>
        <dbReference type="PROSITE" id="PS50011"/>
    </source>
</evidence>
<dbReference type="EMBL" id="AJWJ01000312">
    <property type="protein sequence ID" value="KAF2072085.1"/>
    <property type="molecule type" value="Genomic_DNA"/>
</dbReference>
<keyword evidence="8" id="KW-1185">Reference proteome</keyword>
<evidence type="ECO:0000313" key="8">
    <source>
        <dbReference type="Proteomes" id="UP000695562"/>
    </source>
</evidence>
<gene>
    <name evidence="7" type="ORF">CYY_006605</name>
</gene>
<keyword evidence="1" id="KW-0808">Transferase</keyword>
<evidence type="ECO:0000256" key="2">
    <source>
        <dbReference type="ARBA" id="ARBA00022741"/>
    </source>
</evidence>
<dbReference type="GO" id="GO:0004674">
    <property type="term" value="F:protein serine/threonine kinase activity"/>
    <property type="evidence" value="ECO:0007669"/>
    <property type="project" value="TreeGrafter"/>
</dbReference>
<dbReference type="InterPro" id="IPR008271">
    <property type="entry name" value="Ser/Thr_kinase_AS"/>
</dbReference>
<dbReference type="PANTHER" id="PTHR44329:SF298">
    <property type="entry name" value="MIXED LINEAGE KINASE DOMAIN-LIKE PROTEIN"/>
    <property type="match status" value="1"/>
</dbReference>
<dbReference type="Proteomes" id="UP000695562">
    <property type="component" value="Unassembled WGS sequence"/>
</dbReference>
<dbReference type="PROSITE" id="PS00108">
    <property type="entry name" value="PROTEIN_KINASE_ST"/>
    <property type="match status" value="1"/>
</dbReference>
<evidence type="ECO:0000313" key="7">
    <source>
        <dbReference type="EMBL" id="KAF2072085.1"/>
    </source>
</evidence>